<dbReference type="RefSeq" id="WP_332865229.1">
    <property type="nucleotide sequence ID" value="NZ_JBAFSM010000019.1"/>
</dbReference>
<organism evidence="2 3">
    <name type="scientific">Pannus brasiliensis CCIBt3594</name>
    <dbReference type="NCBI Taxonomy" id="1427578"/>
    <lineage>
        <taxon>Bacteria</taxon>
        <taxon>Bacillati</taxon>
        <taxon>Cyanobacteriota</taxon>
        <taxon>Cyanophyceae</taxon>
        <taxon>Oscillatoriophycideae</taxon>
        <taxon>Chroococcales</taxon>
        <taxon>Microcystaceae</taxon>
        <taxon>Pannus</taxon>
    </lineage>
</organism>
<dbReference type="AlphaFoldDB" id="A0AAW9QIW6"/>
<proteinExistence type="predicted"/>
<dbReference type="Proteomes" id="UP001328733">
    <property type="component" value="Unassembled WGS sequence"/>
</dbReference>
<dbReference type="EMBL" id="JBAFSM010000019">
    <property type="protein sequence ID" value="MEG3437747.1"/>
    <property type="molecule type" value="Genomic_DNA"/>
</dbReference>
<evidence type="ECO:0000313" key="2">
    <source>
        <dbReference type="EMBL" id="MEG3437747.1"/>
    </source>
</evidence>
<evidence type="ECO:0000256" key="1">
    <source>
        <dbReference type="SAM" id="MobiDB-lite"/>
    </source>
</evidence>
<accession>A0AAW9QIW6</accession>
<feature type="region of interest" description="Disordered" evidence="1">
    <location>
        <begin position="1"/>
        <end position="23"/>
    </location>
</feature>
<name>A0AAW9QIW6_9CHRO</name>
<keyword evidence="3" id="KW-1185">Reference proteome</keyword>
<comment type="caution">
    <text evidence="2">The sequence shown here is derived from an EMBL/GenBank/DDBJ whole genome shotgun (WGS) entry which is preliminary data.</text>
</comment>
<reference evidence="2 3" key="1">
    <citation type="submission" date="2024-01" db="EMBL/GenBank/DDBJ databases">
        <title>Genomic insights into the taxonomy and metabolism of the cyanobacterium Pannus brasiliensis CCIBt3594.</title>
        <authorList>
            <person name="Machado M."/>
            <person name="Botero N.B."/>
            <person name="Andreote A.P.D."/>
            <person name="Feitosa A.M.T."/>
            <person name="Popin R."/>
            <person name="Sivonen K."/>
            <person name="Fiore M.F."/>
        </authorList>
    </citation>
    <scope>NUCLEOTIDE SEQUENCE [LARGE SCALE GENOMIC DNA]</scope>
    <source>
        <strain evidence="2 3">CCIBt3594</strain>
    </source>
</reference>
<sequence length="154" mass="17469">MVTTVNGTAPRNADKDSRSLPDGMIPALQETLAPGVGDASPLEMSIPDPACIDVKHIATIPPRELTAREFCRRMYGLTGLPEATILEVEIDPDYRKRCIGLLSRVLDLHSQTIRNWGATRYFPNMPPHYRRVLGLYWERGELIVENRRLRRFNA</sequence>
<evidence type="ECO:0000313" key="3">
    <source>
        <dbReference type="Proteomes" id="UP001328733"/>
    </source>
</evidence>
<protein>
    <submittedName>
        <fullName evidence="2">Uncharacterized protein</fullName>
    </submittedName>
</protein>
<gene>
    <name evidence="2" type="ORF">V0288_11510</name>
</gene>